<comment type="caution">
    <text evidence="1">The sequence shown here is derived from an EMBL/GenBank/DDBJ whole genome shotgun (WGS) entry which is preliminary data.</text>
</comment>
<dbReference type="AlphaFoldDB" id="A0A5C7APR8"/>
<gene>
    <name evidence="1" type="ORF">FUA26_10805</name>
</gene>
<name>A0A5C7APR8_9FLAO</name>
<proteinExistence type="predicted"/>
<sequence>MAYYQINIDYITNVFCVNKEKVEMACNGKCHLAKQLQATENPSEDGKTTLHILDVVTVVFLQKTQCFTISNPSEFINKNILNSYNKLYTFNFQSFQFKPPRFIA</sequence>
<accession>A0A5C7APR8</accession>
<evidence type="ECO:0000313" key="1">
    <source>
        <dbReference type="EMBL" id="TXE09964.1"/>
    </source>
</evidence>
<keyword evidence="2" id="KW-1185">Reference proteome</keyword>
<evidence type="ECO:0000313" key="2">
    <source>
        <dbReference type="Proteomes" id="UP000321790"/>
    </source>
</evidence>
<dbReference type="EMBL" id="VOSC01000025">
    <property type="protein sequence ID" value="TXE09964.1"/>
    <property type="molecule type" value="Genomic_DNA"/>
</dbReference>
<protein>
    <submittedName>
        <fullName evidence="1">Uncharacterized protein</fullName>
    </submittedName>
</protein>
<dbReference type="RefSeq" id="WP_147135678.1">
    <property type="nucleotide sequence ID" value="NZ_VOSC01000025.1"/>
</dbReference>
<dbReference type="Proteomes" id="UP000321790">
    <property type="component" value="Unassembled WGS sequence"/>
</dbReference>
<reference evidence="2" key="1">
    <citation type="submission" date="2019-08" db="EMBL/GenBank/DDBJ databases">
        <title>Seonamhaeicola sediminis sp. nov., isolated from marine sediment.</title>
        <authorList>
            <person name="Cao W.R."/>
        </authorList>
    </citation>
    <scope>NUCLEOTIDE SEQUENCE [LARGE SCALE GENOMIC DNA]</scope>
    <source>
        <strain evidence="2">Gy8</strain>
    </source>
</reference>
<dbReference type="OrthoDB" id="980645at2"/>
<organism evidence="1 2">
    <name type="scientific">Seonamhaeicola algicola</name>
    <dbReference type="NCBI Taxonomy" id="1719036"/>
    <lineage>
        <taxon>Bacteria</taxon>
        <taxon>Pseudomonadati</taxon>
        <taxon>Bacteroidota</taxon>
        <taxon>Flavobacteriia</taxon>
        <taxon>Flavobacteriales</taxon>
        <taxon>Flavobacteriaceae</taxon>
    </lineage>
</organism>